<proteinExistence type="predicted"/>
<gene>
    <name evidence="1" type="ORF">D7S86_12685</name>
</gene>
<dbReference type="RefSeq" id="WP_121087004.1">
    <property type="nucleotide sequence ID" value="NZ_RBZU01000005.1"/>
</dbReference>
<organism evidence="1 2">
    <name type="scientific">Pararobbsia silviterrae</name>
    <dbReference type="NCBI Taxonomy" id="1792498"/>
    <lineage>
        <taxon>Bacteria</taxon>
        <taxon>Pseudomonadati</taxon>
        <taxon>Pseudomonadota</taxon>
        <taxon>Betaproteobacteria</taxon>
        <taxon>Burkholderiales</taxon>
        <taxon>Burkholderiaceae</taxon>
        <taxon>Pararobbsia</taxon>
    </lineage>
</organism>
<dbReference type="EMBL" id="RBZU01000005">
    <property type="protein sequence ID" value="RKP54535.1"/>
    <property type="molecule type" value="Genomic_DNA"/>
</dbReference>
<dbReference type="Gene3D" id="3.30.70.2590">
    <property type="match status" value="1"/>
</dbReference>
<dbReference type="OrthoDB" id="8963422at2"/>
<name>A0A494XX93_9BURK</name>
<dbReference type="Pfam" id="PF03500">
    <property type="entry name" value="Cellsynth_D"/>
    <property type="match status" value="1"/>
</dbReference>
<evidence type="ECO:0000313" key="2">
    <source>
        <dbReference type="Proteomes" id="UP000270342"/>
    </source>
</evidence>
<dbReference type="Proteomes" id="UP000270342">
    <property type="component" value="Unassembled WGS sequence"/>
</dbReference>
<keyword evidence="2" id="KW-1185">Reference proteome</keyword>
<evidence type="ECO:0000313" key="1">
    <source>
        <dbReference type="EMBL" id="RKP54535.1"/>
    </source>
</evidence>
<dbReference type="AlphaFoldDB" id="A0A494XX93"/>
<dbReference type="GO" id="GO:0030244">
    <property type="term" value="P:cellulose biosynthetic process"/>
    <property type="evidence" value="ECO:0007669"/>
    <property type="project" value="InterPro"/>
</dbReference>
<reference evidence="1 2" key="1">
    <citation type="submission" date="2018-10" db="EMBL/GenBank/DDBJ databases">
        <title>Robbsia sp. DHC34, isolated from soil.</title>
        <authorList>
            <person name="Gao Z.-H."/>
            <person name="Qiu L.-H."/>
        </authorList>
    </citation>
    <scope>NUCLEOTIDE SEQUENCE [LARGE SCALE GENOMIC DNA]</scope>
    <source>
        <strain evidence="1 2">DHC34</strain>
    </source>
</reference>
<sequence>MTDTATPQWPPFLSLFAQELTQNLTPKLLTQLMRSVGTQFSRQHTLHFAGTVADMQKGMNDVWRELGWGRVEIRDAQSWLVLTHHRAPLRTVFGPDNLTWAGAFLEGVYEAWMHQLGADSHLRVTAAGSVDPADPSGTMVFLFGK</sequence>
<comment type="caution">
    <text evidence="1">The sequence shown here is derived from an EMBL/GenBank/DDBJ whole genome shotgun (WGS) entry which is preliminary data.</text>
</comment>
<dbReference type="InterPro" id="IPR022798">
    <property type="entry name" value="BcsD_bac"/>
</dbReference>
<accession>A0A494XX93</accession>
<protein>
    <submittedName>
        <fullName evidence="1">Cellulose synthase</fullName>
    </submittedName>
</protein>
<dbReference type="InterPro" id="IPR038470">
    <property type="entry name" value="Cellsynth_D_sf"/>
</dbReference>